<dbReference type="GO" id="GO:0042597">
    <property type="term" value="C:periplasmic space"/>
    <property type="evidence" value="ECO:0007669"/>
    <property type="project" value="UniProtKB-SubCell"/>
</dbReference>
<keyword evidence="3" id="KW-0732">Signal</keyword>
<keyword evidence="6" id="KW-1185">Reference proteome</keyword>
<gene>
    <name evidence="5" type="ORF">ACFQPE_19465</name>
</gene>
<dbReference type="SUPFAM" id="SSF53850">
    <property type="entry name" value="Periplasmic binding protein-like II"/>
    <property type="match status" value="1"/>
</dbReference>
<sequence>MLTALGGAGAFGLAGCIGGSGGGSGSGSGKPDSIRYLGWGGNTQDSAKQLFEKWSEESGVKVQHTSAGGDSEFISRLKQNPGEFDLVNFSSYGISIARNEDLLGEIDFSKLPNYTENMQEAFQNAPYVKSDEKSDTVFRDPVTQGYTYNTDEVDQELTSWGDLLNEQFTDQVALRDDPLSRFANAALAIGTNINEIVNDDALYQKTIERMKQEHRVVFKYWGSGAQAIQLLREGNAMIAEIWGGRTLALQDAGYEQMKYVLPEEGTFVLDENYNIPKASEKSDTVHELLNWSYKRENAIELSTNLGYPIMIKDPPKEIQNMPDYVDSIDQLSWPTWNDVLPSLDQMQRDFQKVKQG</sequence>
<evidence type="ECO:0000256" key="4">
    <source>
        <dbReference type="ARBA" id="ARBA00022764"/>
    </source>
</evidence>
<evidence type="ECO:0000313" key="6">
    <source>
        <dbReference type="Proteomes" id="UP001596547"/>
    </source>
</evidence>
<dbReference type="InterPro" id="IPR006059">
    <property type="entry name" value="SBP"/>
</dbReference>
<name>A0ABD6AEK7_9EURY</name>
<keyword evidence="4" id="KW-0574">Periplasm</keyword>
<evidence type="ECO:0000256" key="1">
    <source>
        <dbReference type="ARBA" id="ARBA00004418"/>
    </source>
</evidence>
<comment type="caution">
    <text evidence="5">The sequence shown here is derived from an EMBL/GenBank/DDBJ whole genome shotgun (WGS) entry which is preliminary data.</text>
</comment>
<evidence type="ECO:0000313" key="5">
    <source>
        <dbReference type="EMBL" id="MFC7318955.1"/>
    </source>
</evidence>
<dbReference type="PRINTS" id="PR00909">
    <property type="entry name" value="SPERMDNBNDNG"/>
</dbReference>
<evidence type="ECO:0000256" key="2">
    <source>
        <dbReference type="ARBA" id="ARBA00022448"/>
    </source>
</evidence>
<dbReference type="Pfam" id="PF13416">
    <property type="entry name" value="SBP_bac_8"/>
    <property type="match status" value="1"/>
</dbReference>
<dbReference type="PANTHER" id="PTHR30222">
    <property type="entry name" value="SPERMIDINE/PUTRESCINE-BINDING PERIPLASMIC PROTEIN"/>
    <property type="match status" value="1"/>
</dbReference>
<dbReference type="Gene3D" id="3.40.190.10">
    <property type="entry name" value="Periplasmic binding protein-like II"/>
    <property type="match status" value="2"/>
</dbReference>
<keyword evidence="2" id="KW-0813">Transport</keyword>
<dbReference type="RefSeq" id="WP_276306206.1">
    <property type="nucleotide sequence ID" value="NZ_CP119993.1"/>
</dbReference>
<comment type="subcellular location">
    <subcellularLocation>
        <location evidence="1">Periplasm</location>
    </subcellularLocation>
</comment>
<dbReference type="GeneID" id="79317859"/>
<dbReference type="AlphaFoldDB" id="A0ABD6AEK7"/>
<dbReference type="PANTHER" id="PTHR30222:SF17">
    <property type="entry name" value="SPERMIDINE_PUTRESCINE-BINDING PERIPLASMIC PROTEIN"/>
    <property type="match status" value="1"/>
</dbReference>
<dbReference type="InterPro" id="IPR001188">
    <property type="entry name" value="Sperm_putr-bd"/>
</dbReference>
<dbReference type="EMBL" id="JBHTBF010000003">
    <property type="protein sequence ID" value="MFC7318955.1"/>
    <property type="molecule type" value="Genomic_DNA"/>
</dbReference>
<proteinExistence type="predicted"/>
<protein>
    <submittedName>
        <fullName evidence="5">PotD/PotF family extracellular solute-binding protein</fullName>
    </submittedName>
</protein>
<reference evidence="5 6" key="1">
    <citation type="journal article" date="2019" name="Int. J. Syst. Evol. Microbiol.">
        <title>The Global Catalogue of Microorganisms (GCM) 10K type strain sequencing project: providing services to taxonomists for standard genome sequencing and annotation.</title>
        <authorList>
            <consortium name="The Broad Institute Genomics Platform"/>
            <consortium name="The Broad Institute Genome Sequencing Center for Infectious Disease"/>
            <person name="Wu L."/>
            <person name="Ma J."/>
        </authorList>
    </citation>
    <scope>NUCLEOTIDE SEQUENCE [LARGE SCALE GENOMIC DNA]</scope>
    <source>
        <strain evidence="5 6">PSR21</strain>
    </source>
</reference>
<organism evidence="5 6">
    <name type="scientific">Halomarina halobia</name>
    <dbReference type="NCBI Taxonomy" id="3033386"/>
    <lineage>
        <taxon>Archaea</taxon>
        <taxon>Methanobacteriati</taxon>
        <taxon>Methanobacteriota</taxon>
        <taxon>Stenosarchaea group</taxon>
        <taxon>Halobacteria</taxon>
        <taxon>Halobacteriales</taxon>
        <taxon>Natronomonadaceae</taxon>
        <taxon>Halomarina</taxon>
    </lineage>
</organism>
<evidence type="ECO:0000256" key="3">
    <source>
        <dbReference type="ARBA" id="ARBA00022729"/>
    </source>
</evidence>
<dbReference type="Proteomes" id="UP001596547">
    <property type="component" value="Unassembled WGS sequence"/>
</dbReference>
<accession>A0ABD6AEK7</accession>